<reference evidence="2 3" key="1">
    <citation type="journal article" date="2021" name="Elife">
        <title>Chloroplast acquisition without the gene transfer in kleptoplastic sea slugs, Plakobranchus ocellatus.</title>
        <authorList>
            <person name="Maeda T."/>
            <person name="Takahashi S."/>
            <person name="Yoshida T."/>
            <person name="Shimamura S."/>
            <person name="Takaki Y."/>
            <person name="Nagai Y."/>
            <person name="Toyoda A."/>
            <person name="Suzuki Y."/>
            <person name="Arimoto A."/>
            <person name="Ishii H."/>
            <person name="Satoh N."/>
            <person name="Nishiyama T."/>
            <person name="Hasebe M."/>
            <person name="Maruyama T."/>
            <person name="Minagawa J."/>
            <person name="Obokata J."/>
            <person name="Shigenobu S."/>
        </authorList>
    </citation>
    <scope>NUCLEOTIDE SEQUENCE [LARGE SCALE GENOMIC DNA]</scope>
</reference>
<name>A0AAV4I8P4_9GAST</name>
<dbReference type="GO" id="GO:0016197">
    <property type="term" value="P:endosomal transport"/>
    <property type="evidence" value="ECO:0007669"/>
    <property type="project" value="InterPro"/>
</dbReference>
<gene>
    <name evidence="2" type="ORF">ElyMa_001224000</name>
</gene>
<proteinExistence type="predicted"/>
<dbReference type="PANTHER" id="PTHR34033">
    <property type="entry name" value="AP-5 COMPLEX SUBUNIT BETA-1"/>
    <property type="match status" value="1"/>
</dbReference>
<evidence type="ECO:0000313" key="2">
    <source>
        <dbReference type="EMBL" id="GFS06450.1"/>
    </source>
</evidence>
<organism evidence="2 3">
    <name type="scientific">Elysia marginata</name>
    <dbReference type="NCBI Taxonomy" id="1093978"/>
    <lineage>
        <taxon>Eukaryota</taxon>
        <taxon>Metazoa</taxon>
        <taxon>Spiralia</taxon>
        <taxon>Lophotrochozoa</taxon>
        <taxon>Mollusca</taxon>
        <taxon>Gastropoda</taxon>
        <taxon>Heterobranchia</taxon>
        <taxon>Euthyneura</taxon>
        <taxon>Panpulmonata</taxon>
        <taxon>Sacoglossa</taxon>
        <taxon>Placobranchoidea</taxon>
        <taxon>Plakobranchidae</taxon>
        <taxon>Elysia</taxon>
    </lineage>
</organism>
<sequence>MASSGSSAKQRRTAEHWLRVVEKVRGSLSSGNVHKLFEDDYFIFELIKLLYQDSVEASVKIEILSVIEQYGSGVLPTNSVDQSVSALLDVFRNIYSGQGQTSVAAQLLITITTIFIENEELLETSLCSMFTSQLVDLINKVNHIASRRLRSCACQCLVQLETMKPGLLWKWHEVFIKLVKEERTDVGQDYMYLLIAVTSYVNQVENTGQQNVQTEQGNPEGKELLPVVSYIMDNVFYLSPPGLSAIACHIVAILKRCPGIPATDYMLTGRKQDLNPGPLCLKAKCLQDQNTICNVFKPLVLQCLSSLDPCIISLMLFIEGEFHREIISEAEERILVQRSLQFLKNANINTNTRLFIAHWLIGYINKSYPPASATSLKKAILPNVFDPIDVHTCKLDFAVKCCGQGSDNDLTTELHYLTQLAETTGSVRITCALYHVLFSHVTQNSSEAIGNLVLSITKTLFQNFPHLIPVIVDFLQAVKTSGSHGKLHSEILTLLHETVLSLPIKSLLTNYHNYLQVWLLSAQDTSMLQQRPVRRLLDLVKEAAANVKDDWHLGCMVLSICRAMMLHHHTDILYWRKHVSFKMIR</sequence>
<evidence type="ECO:0000259" key="1">
    <source>
        <dbReference type="Pfam" id="PF21588"/>
    </source>
</evidence>
<dbReference type="Proteomes" id="UP000762676">
    <property type="component" value="Unassembled WGS sequence"/>
</dbReference>
<dbReference type="InterPro" id="IPR016024">
    <property type="entry name" value="ARM-type_fold"/>
</dbReference>
<dbReference type="GO" id="GO:0030119">
    <property type="term" value="C:AP-type membrane coat adaptor complex"/>
    <property type="evidence" value="ECO:0007669"/>
    <property type="project" value="TreeGrafter"/>
</dbReference>
<dbReference type="EMBL" id="BMAT01002420">
    <property type="protein sequence ID" value="GFS06450.1"/>
    <property type="molecule type" value="Genomic_DNA"/>
</dbReference>
<keyword evidence="3" id="KW-1185">Reference proteome</keyword>
<dbReference type="PANTHER" id="PTHR34033:SF1">
    <property type="entry name" value="AP-5 COMPLEX SUBUNIT BETA-1"/>
    <property type="match status" value="1"/>
</dbReference>
<dbReference type="Pfam" id="PF21588">
    <property type="entry name" value="AP5B1_middle"/>
    <property type="match status" value="1"/>
</dbReference>
<accession>A0AAV4I8P4</accession>
<comment type="caution">
    <text evidence="2">The sequence shown here is derived from an EMBL/GenBank/DDBJ whole genome shotgun (WGS) entry which is preliminary data.</text>
</comment>
<evidence type="ECO:0000313" key="3">
    <source>
        <dbReference type="Proteomes" id="UP000762676"/>
    </source>
</evidence>
<dbReference type="SUPFAM" id="SSF48371">
    <property type="entry name" value="ARM repeat"/>
    <property type="match status" value="1"/>
</dbReference>
<dbReference type="InterPro" id="IPR048979">
    <property type="entry name" value="AP5B1_middle"/>
</dbReference>
<dbReference type="InterPro" id="IPR038741">
    <property type="entry name" value="AP5B1"/>
</dbReference>
<feature type="domain" description="AP5B1 middle" evidence="1">
    <location>
        <begin position="294"/>
        <end position="570"/>
    </location>
</feature>
<dbReference type="AlphaFoldDB" id="A0AAV4I8P4"/>
<protein>
    <submittedName>
        <fullName evidence="2">AP-5 complex subunit beta-1-like</fullName>
    </submittedName>
</protein>